<dbReference type="InterPro" id="IPR048015">
    <property type="entry name" value="NTP-PPase_MazG-like_N"/>
</dbReference>
<feature type="domain" description="NTP pyrophosphohydrolase MazG-like" evidence="1">
    <location>
        <begin position="36"/>
        <end position="109"/>
    </location>
</feature>
<feature type="domain" description="NTP pyrophosphohydrolase MazG-like" evidence="1">
    <location>
        <begin position="175"/>
        <end position="234"/>
    </location>
</feature>
<accession>A0ABW8UWV0</accession>
<dbReference type="NCBIfam" id="TIGR00444">
    <property type="entry name" value="mazG"/>
    <property type="match status" value="1"/>
</dbReference>
<dbReference type="InterPro" id="IPR004518">
    <property type="entry name" value="MazG-like_dom"/>
</dbReference>
<comment type="caution">
    <text evidence="2">The sequence shown here is derived from an EMBL/GenBank/DDBJ whole genome shotgun (WGS) entry which is preliminary data.</text>
</comment>
<name>A0ABW8UWV0_9RHOB</name>
<evidence type="ECO:0000313" key="2">
    <source>
        <dbReference type="EMBL" id="MFL4471320.1"/>
    </source>
</evidence>
<dbReference type="RefSeq" id="WP_407593158.1">
    <property type="nucleotide sequence ID" value="NZ_JBHDIY010000002.1"/>
</dbReference>
<dbReference type="Pfam" id="PF03819">
    <property type="entry name" value="MazG"/>
    <property type="match status" value="2"/>
</dbReference>
<dbReference type="PANTHER" id="PTHR30522:SF0">
    <property type="entry name" value="NUCLEOSIDE TRIPHOSPHATE PYROPHOSPHOHYDROLASE"/>
    <property type="match status" value="1"/>
</dbReference>
<dbReference type="CDD" id="cd11529">
    <property type="entry name" value="NTP-PPase_MazG_Cterm"/>
    <property type="match status" value="1"/>
</dbReference>
<evidence type="ECO:0000259" key="1">
    <source>
        <dbReference type="Pfam" id="PF03819"/>
    </source>
</evidence>
<organism evidence="2 3">
    <name type="scientific">Tateyamaria armeniaca</name>
    <dbReference type="NCBI Taxonomy" id="2518930"/>
    <lineage>
        <taxon>Bacteria</taxon>
        <taxon>Pseudomonadati</taxon>
        <taxon>Pseudomonadota</taxon>
        <taxon>Alphaproteobacteria</taxon>
        <taxon>Rhodobacterales</taxon>
        <taxon>Roseobacteraceae</taxon>
        <taxon>Tateyamaria</taxon>
    </lineage>
</organism>
<keyword evidence="2" id="KW-0378">Hydrolase</keyword>
<gene>
    <name evidence="2" type="primary">mazG</name>
    <name evidence="2" type="ORF">ACERZ8_16075</name>
</gene>
<dbReference type="PANTHER" id="PTHR30522">
    <property type="entry name" value="NUCLEOSIDE TRIPHOSPHATE PYROPHOSPHOHYDROLASE"/>
    <property type="match status" value="1"/>
</dbReference>
<sequence length="273" mass="30842">MADDLINDQTAGIERLLEIMRRLRDPETGCPWDIEQTFQTIAPYTIEEAYEVADAIERQDWPELEGELGDLLLQSVYHTAIGEEAGYFTFQSVVTNISDKMVARHPHVFGDESRDKSAEQQTRDWEAIKAAERDGKAQKGTLDGIAMNLPALLRALKLQKRAARVGFDWPDVSHVLDKIVEEAGELVEARDSMGHEQMVDEMGDLLFVMANLARHLDIDPEEALRRTNAKFTRRFGAIETALAARGKRPEDSTLEEMDALWNEVKTSEKAQKS</sequence>
<dbReference type="GO" id="GO:0047429">
    <property type="term" value="F:nucleoside triphosphate diphosphatase activity"/>
    <property type="evidence" value="ECO:0007669"/>
    <property type="project" value="UniProtKB-EC"/>
</dbReference>
<dbReference type="SUPFAM" id="SSF101386">
    <property type="entry name" value="all-alpha NTP pyrophosphatases"/>
    <property type="match status" value="2"/>
</dbReference>
<proteinExistence type="predicted"/>
<keyword evidence="3" id="KW-1185">Reference proteome</keyword>
<dbReference type="Gene3D" id="1.10.287.1080">
    <property type="entry name" value="MazG-like"/>
    <property type="match status" value="2"/>
</dbReference>
<dbReference type="InterPro" id="IPR011551">
    <property type="entry name" value="NTP_PyrPHydrolase_MazG"/>
</dbReference>
<dbReference type="InterPro" id="IPR048011">
    <property type="entry name" value="NTP-PPase_MazG-like_C"/>
</dbReference>
<dbReference type="NCBIfam" id="NF007113">
    <property type="entry name" value="PRK09562.1"/>
    <property type="match status" value="1"/>
</dbReference>
<dbReference type="Proteomes" id="UP001627408">
    <property type="component" value="Unassembled WGS sequence"/>
</dbReference>
<evidence type="ECO:0000313" key="3">
    <source>
        <dbReference type="Proteomes" id="UP001627408"/>
    </source>
</evidence>
<protein>
    <submittedName>
        <fullName evidence="2">Nucleoside triphosphate pyrophosphohydrolase</fullName>
        <ecNumber evidence="2">3.6.1.9</ecNumber>
    </submittedName>
</protein>
<dbReference type="EMBL" id="JBHDIY010000002">
    <property type="protein sequence ID" value="MFL4471320.1"/>
    <property type="molecule type" value="Genomic_DNA"/>
</dbReference>
<reference evidence="2 3" key="1">
    <citation type="submission" date="2024-08" db="EMBL/GenBank/DDBJ databases">
        <title>Tateyamaria sp. nov., isolated from marine algae.</title>
        <authorList>
            <person name="Choi B.J."/>
            <person name="Kim J.M."/>
            <person name="Lee J.K."/>
            <person name="Choi D.G."/>
            <person name="Bayburt H."/>
            <person name="Baek J.H."/>
            <person name="Han D.M."/>
            <person name="Jeon C.O."/>
        </authorList>
    </citation>
    <scope>NUCLEOTIDE SEQUENCE [LARGE SCALE GENOMIC DNA]</scope>
    <source>
        <strain evidence="2 3">KMU-156</strain>
    </source>
</reference>
<dbReference type="CDD" id="cd11528">
    <property type="entry name" value="NTP-PPase_MazG_Nterm"/>
    <property type="match status" value="1"/>
</dbReference>
<dbReference type="EC" id="3.6.1.9" evidence="2"/>